<reference evidence="2 3" key="1">
    <citation type="submission" date="2024-04" db="EMBL/GenBank/DDBJ databases">
        <title>Tritrichomonas musculus Genome.</title>
        <authorList>
            <person name="Alves-Ferreira E."/>
            <person name="Grigg M."/>
            <person name="Lorenzi H."/>
            <person name="Galac M."/>
        </authorList>
    </citation>
    <scope>NUCLEOTIDE SEQUENCE [LARGE SCALE GENOMIC DNA]</scope>
    <source>
        <strain evidence="2 3">EAF2021</strain>
    </source>
</reference>
<comment type="caution">
    <text evidence="2">The sequence shown here is derived from an EMBL/GenBank/DDBJ whole genome shotgun (WGS) entry which is preliminary data.</text>
</comment>
<protein>
    <submittedName>
        <fullName evidence="2">Uncharacterized protein</fullName>
    </submittedName>
</protein>
<accession>A0ABR2HF50</accession>
<dbReference type="Proteomes" id="UP001470230">
    <property type="component" value="Unassembled WGS sequence"/>
</dbReference>
<organism evidence="2 3">
    <name type="scientific">Tritrichomonas musculus</name>
    <dbReference type="NCBI Taxonomy" id="1915356"/>
    <lineage>
        <taxon>Eukaryota</taxon>
        <taxon>Metamonada</taxon>
        <taxon>Parabasalia</taxon>
        <taxon>Tritrichomonadida</taxon>
        <taxon>Tritrichomonadidae</taxon>
        <taxon>Tritrichomonas</taxon>
    </lineage>
</organism>
<proteinExistence type="predicted"/>
<sequence length="130" mass="14827">MNNIDLLCLALFDKSQQQNVFERLNQCIDERKIVQEETKKLKSASDQLESEILALDEQRTATSKMIDAALPPEAKQAAETQFHNKFNSYFDGIKKIISKQMMDSHELEVQTAIKLAKAQEIELQTIASLK</sequence>
<keyword evidence="3" id="KW-1185">Reference proteome</keyword>
<feature type="coiled-coil region" evidence="1">
    <location>
        <begin position="31"/>
        <end position="58"/>
    </location>
</feature>
<keyword evidence="1" id="KW-0175">Coiled coil</keyword>
<evidence type="ECO:0000313" key="3">
    <source>
        <dbReference type="Proteomes" id="UP001470230"/>
    </source>
</evidence>
<evidence type="ECO:0000256" key="1">
    <source>
        <dbReference type="SAM" id="Coils"/>
    </source>
</evidence>
<name>A0ABR2HF50_9EUKA</name>
<dbReference type="EMBL" id="JAPFFF010000029">
    <property type="protein sequence ID" value="KAK8846064.1"/>
    <property type="molecule type" value="Genomic_DNA"/>
</dbReference>
<evidence type="ECO:0000313" key="2">
    <source>
        <dbReference type="EMBL" id="KAK8846064.1"/>
    </source>
</evidence>
<gene>
    <name evidence="2" type="ORF">M9Y10_020065</name>
</gene>